<evidence type="ECO:0000313" key="2">
    <source>
        <dbReference type="EMBL" id="KAG9063149.1"/>
    </source>
</evidence>
<feature type="region of interest" description="Disordered" evidence="1">
    <location>
        <begin position="41"/>
        <end position="98"/>
    </location>
</feature>
<feature type="compositionally biased region" description="Basic residues" evidence="1">
    <location>
        <begin position="67"/>
        <end position="80"/>
    </location>
</feature>
<feature type="compositionally biased region" description="Acidic residues" evidence="1">
    <location>
        <begin position="49"/>
        <end position="62"/>
    </location>
</feature>
<organism evidence="2 3">
    <name type="scientific">Linnemannia hyalina</name>
    <dbReference type="NCBI Taxonomy" id="64524"/>
    <lineage>
        <taxon>Eukaryota</taxon>
        <taxon>Fungi</taxon>
        <taxon>Fungi incertae sedis</taxon>
        <taxon>Mucoromycota</taxon>
        <taxon>Mortierellomycotina</taxon>
        <taxon>Mortierellomycetes</taxon>
        <taxon>Mortierellales</taxon>
        <taxon>Mortierellaceae</taxon>
        <taxon>Linnemannia</taxon>
    </lineage>
</organism>
<dbReference type="Proteomes" id="UP000707451">
    <property type="component" value="Unassembled WGS sequence"/>
</dbReference>
<proteinExistence type="predicted"/>
<accession>A0A9P7XNI5</accession>
<gene>
    <name evidence="2" type="ORF">KI688_004749</name>
</gene>
<evidence type="ECO:0000256" key="1">
    <source>
        <dbReference type="SAM" id="MobiDB-lite"/>
    </source>
</evidence>
<dbReference type="EMBL" id="JAHRHY010000017">
    <property type="protein sequence ID" value="KAG9063149.1"/>
    <property type="molecule type" value="Genomic_DNA"/>
</dbReference>
<comment type="caution">
    <text evidence="2">The sequence shown here is derived from an EMBL/GenBank/DDBJ whole genome shotgun (WGS) entry which is preliminary data.</text>
</comment>
<sequence length="225" mass="25327">MMAGSKFAVLTWIWIWKRREINVVYYQEIHFFQRLRKVTPARKKRVESSSEEESSSESSSEDETPKKSRKKKKASAKKSKKDASSSEESSSSDDEDVVEIKEIAPSNNVVNLADELIAIANQFAVSNANQTKILDMLGNIFAKMEVRERKNEVDGDILETIDRVVDRNGTITIGTGTGQAHRFESIDNLRVEFGKLVDQSGFSKIVDDSQYERDNGENETLAAAI</sequence>
<name>A0A9P7XNI5_9FUNG</name>
<dbReference type="OrthoDB" id="2446679at2759"/>
<reference evidence="2" key="1">
    <citation type="submission" date="2021-06" db="EMBL/GenBank/DDBJ databases">
        <title>Genome Sequence of Mortierella hyaline Strain SCG-10, a Cold-Adapted, Nitrate-Reducing Fungus Isolated from Soil in Minnesota, USA.</title>
        <authorList>
            <person name="Aldossari N."/>
        </authorList>
    </citation>
    <scope>NUCLEOTIDE SEQUENCE</scope>
    <source>
        <strain evidence="2">SCG-10</strain>
    </source>
</reference>
<keyword evidence="3" id="KW-1185">Reference proteome</keyword>
<evidence type="ECO:0000313" key="3">
    <source>
        <dbReference type="Proteomes" id="UP000707451"/>
    </source>
</evidence>
<protein>
    <submittedName>
        <fullName evidence="2">Uncharacterized protein</fullName>
    </submittedName>
</protein>
<dbReference type="AlphaFoldDB" id="A0A9P7XNI5"/>